<keyword evidence="6" id="KW-0460">Magnesium</keyword>
<evidence type="ECO:0000256" key="3">
    <source>
        <dbReference type="ARBA" id="ARBA00012146"/>
    </source>
</evidence>
<gene>
    <name evidence="8" type="ORF">B0H65DRAFT_210263</name>
</gene>
<dbReference type="InterPro" id="IPR036649">
    <property type="entry name" value="Pyrophosphatase_sf"/>
</dbReference>
<evidence type="ECO:0000256" key="5">
    <source>
        <dbReference type="ARBA" id="ARBA00022801"/>
    </source>
</evidence>
<evidence type="ECO:0000256" key="6">
    <source>
        <dbReference type="ARBA" id="ARBA00022842"/>
    </source>
</evidence>
<comment type="cofactor">
    <cofactor evidence="1">
        <name>Mg(2+)</name>
        <dbReference type="ChEBI" id="CHEBI:18420"/>
    </cofactor>
</comment>
<accession>A0AAE0JG14</accession>
<organism evidence="8 9">
    <name type="scientific">Neurospora tetraspora</name>
    <dbReference type="NCBI Taxonomy" id="94610"/>
    <lineage>
        <taxon>Eukaryota</taxon>
        <taxon>Fungi</taxon>
        <taxon>Dikarya</taxon>
        <taxon>Ascomycota</taxon>
        <taxon>Pezizomycotina</taxon>
        <taxon>Sordariomycetes</taxon>
        <taxon>Sordariomycetidae</taxon>
        <taxon>Sordariales</taxon>
        <taxon>Sordariaceae</taxon>
        <taxon>Neurospora</taxon>
    </lineage>
</organism>
<sequence>MASLHQTPFPQHHGGKHHGNHHDKAEDNDSNHNNDSDTENNYTLTKSDRPYTLSHKIHFLRKSPCDGKRIPISPFHDIPLFHSKPHGIYNMIVEIPRWSQAKFEISRSLPLNPISQDTLSSHPSRPRFVHNLFPYKGYIWNYGCLPQTWESPHHSHRDTPGHKGDNDPIDACEIGSRVAYTGEVKQVKVLGILGLLDEGETDWKVLVVDVRDKLAGRLDDVEDVRRECPGLLEATRDWFRWYGVPEGRKRNRYAMGGRWMGRGYAEGVIKECEGFWRKLVRGEVEGSEDICLKNTTLDGTPGKCDPSSVKLPPNEDLPPAEVEQDLDEVAYVDREKRDDDEDEGDDKEDSMTNDYRKDNLTNDDEEKNLMNDITLNNLKTLNINLTFW</sequence>
<keyword evidence="9" id="KW-1185">Reference proteome</keyword>
<feature type="compositionally biased region" description="Basic and acidic residues" evidence="7">
    <location>
        <begin position="22"/>
        <end position="35"/>
    </location>
</feature>
<evidence type="ECO:0000256" key="1">
    <source>
        <dbReference type="ARBA" id="ARBA00001946"/>
    </source>
</evidence>
<keyword evidence="5" id="KW-0378">Hydrolase</keyword>
<dbReference type="CDD" id="cd00412">
    <property type="entry name" value="pyrophosphatase"/>
    <property type="match status" value="1"/>
</dbReference>
<dbReference type="PANTHER" id="PTHR10286">
    <property type="entry name" value="INORGANIC PYROPHOSPHATASE"/>
    <property type="match status" value="1"/>
</dbReference>
<dbReference type="PROSITE" id="PS00387">
    <property type="entry name" value="PPASE"/>
    <property type="match status" value="1"/>
</dbReference>
<dbReference type="SUPFAM" id="SSF50324">
    <property type="entry name" value="Inorganic pyrophosphatase"/>
    <property type="match status" value="1"/>
</dbReference>
<feature type="region of interest" description="Disordered" evidence="7">
    <location>
        <begin position="1"/>
        <end position="47"/>
    </location>
</feature>
<reference evidence="8" key="2">
    <citation type="submission" date="2023-06" db="EMBL/GenBank/DDBJ databases">
        <authorList>
            <consortium name="Lawrence Berkeley National Laboratory"/>
            <person name="Haridas S."/>
            <person name="Hensen N."/>
            <person name="Bonometti L."/>
            <person name="Westerberg I."/>
            <person name="Brannstrom I.O."/>
            <person name="Guillou S."/>
            <person name="Cros-Aarteil S."/>
            <person name="Calhoun S."/>
            <person name="Kuo A."/>
            <person name="Mondo S."/>
            <person name="Pangilinan J."/>
            <person name="Riley R."/>
            <person name="Labutti K."/>
            <person name="Andreopoulos B."/>
            <person name="Lipzen A."/>
            <person name="Chen C."/>
            <person name="Yanf M."/>
            <person name="Daum C."/>
            <person name="Ng V."/>
            <person name="Clum A."/>
            <person name="Steindorff A."/>
            <person name="Ohm R."/>
            <person name="Martin F."/>
            <person name="Silar P."/>
            <person name="Natvig D."/>
            <person name="Lalanne C."/>
            <person name="Gautier V."/>
            <person name="Ament-Velasquez S.L."/>
            <person name="Kruys A."/>
            <person name="Hutchinson M.I."/>
            <person name="Powell A.J."/>
            <person name="Barry K."/>
            <person name="Miller A.N."/>
            <person name="Grigoriev I.V."/>
            <person name="Debuchy R."/>
            <person name="Gladieux P."/>
            <person name="Thoren M.H."/>
            <person name="Johannesson H."/>
        </authorList>
    </citation>
    <scope>NUCLEOTIDE SEQUENCE</scope>
    <source>
        <strain evidence="8">CBS 560.94</strain>
    </source>
</reference>
<feature type="region of interest" description="Disordered" evidence="7">
    <location>
        <begin position="295"/>
        <end position="367"/>
    </location>
</feature>
<dbReference type="Proteomes" id="UP001278500">
    <property type="component" value="Unassembled WGS sequence"/>
</dbReference>
<reference evidence="8" key="1">
    <citation type="journal article" date="2023" name="Mol. Phylogenet. Evol.">
        <title>Genome-scale phylogeny and comparative genomics of the fungal order Sordariales.</title>
        <authorList>
            <person name="Hensen N."/>
            <person name="Bonometti L."/>
            <person name="Westerberg I."/>
            <person name="Brannstrom I.O."/>
            <person name="Guillou S."/>
            <person name="Cros-Aarteil S."/>
            <person name="Calhoun S."/>
            <person name="Haridas S."/>
            <person name="Kuo A."/>
            <person name="Mondo S."/>
            <person name="Pangilinan J."/>
            <person name="Riley R."/>
            <person name="LaButti K."/>
            <person name="Andreopoulos B."/>
            <person name="Lipzen A."/>
            <person name="Chen C."/>
            <person name="Yan M."/>
            <person name="Daum C."/>
            <person name="Ng V."/>
            <person name="Clum A."/>
            <person name="Steindorff A."/>
            <person name="Ohm R.A."/>
            <person name="Martin F."/>
            <person name="Silar P."/>
            <person name="Natvig D.O."/>
            <person name="Lalanne C."/>
            <person name="Gautier V."/>
            <person name="Ament-Velasquez S.L."/>
            <person name="Kruys A."/>
            <person name="Hutchinson M.I."/>
            <person name="Powell A.J."/>
            <person name="Barry K."/>
            <person name="Miller A.N."/>
            <person name="Grigoriev I.V."/>
            <person name="Debuchy R."/>
            <person name="Gladieux P."/>
            <person name="Hiltunen Thoren M."/>
            <person name="Johannesson H."/>
        </authorList>
    </citation>
    <scope>NUCLEOTIDE SEQUENCE</scope>
    <source>
        <strain evidence="8">CBS 560.94</strain>
    </source>
</reference>
<dbReference type="RefSeq" id="XP_062682224.1">
    <property type="nucleotide sequence ID" value="XM_062821924.1"/>
</dbReference>
<evidence type="ECO:0000256" key="2">
    <source>
        <dbReference type="ARBA" id="ARBA00006220"/>
    </source>
</evidence>
<dbReference type="GO" id="GO:0005737">
    <property type="term" value="C:cytoplasm"/>
    <property type="evidence" value="ECO:0007669"/>
    <property type="project" value="InterPro"/>
</dbReference>
<dbReference type="Gene3D" id="3.90.80.10">
    <property type="entry name" value="Inorganic pyrophosphatase"/>
    <property type="match status" value="1"/>
</dbReference>
<comment type="caution">
    <text evidence="8">The sequence shown here is derived from an EMBL/GenBank/DDBJ whole genome shotgun (WGS) entry which is preliminary data.</text>
</comment>
<evidence type="ECO:0000256" key="7">
    <source>
        <dbReference type="SAM" id="MobiDB-lite"/>
    </source>
</evidence>
<dbReference type="GO" id="GO:0004427">
    <property type="term" value="F:inorganic diphosphate phosphatase activity"/>
    <property type="evidence" value="ECO:0007669"/>
    <property type="project" value="UniProtKB-EC"/>
</dbReference>
<keyword evidence="4" id="KW-0479">Metal-binding</keyword>
<dbReference type="GO" id="GO:0006796">
    <property type="term" value="P:phosphate-containing compound metabolic process"/>
    <property type="evidence" value="ECO:0007669"/>
    <property type="project" value="InterPro"/>
</dbReference>
<dbReference type="InterPro" id="IPR008162">
    <property type="entry name" value="Pyrophosphatase"/>
</dbReference>
<protein>
    <recommendedName>
        <fullName evidence="3">inorganic diphosphatase</fullName>
        <ecNumber evidence="3">3.6.1.1</ecNumber>
    </recommendedName>
</protein>
<evidence type="ECO:0000313" key="8">
    <source>
        <dbReference type="EMBL" id="KAK3345611.1"/>
    </source>
</evidence>
<dbReference type="EC" id="3.6.1.1" evidence="3"/>
<evidence type="ECO:0000313" key="9">
    <source>
        <dbReference type="Proteomes" id="UP001278500"/>
    </source>
</evidence>
<dbReference type="GO" id="GO:0000287">
    <property type="term" value="F:magnesium ion binding"/>
    <property type="evidence" value="ECO:0007669"/>
    <property type="project" value="InterPro"/>
</dbReference>
<dbReference type="Pfam" id="PF00719">
    <property type="entry name" value="Pyrophosphatase"/>
    <property type="match status" value="1"/>
</dbReference>
<proteinExistence type="inferred from homology"/>
<name>A0AAE0JG14_9PEZI</name>
<feature type="compositionally biased region" description="Acidic residues" evidence="7">
    <location>
        <begin position="338"/>
        <end position="348"/>
    </location>
</feature>
<dbReference type="GeneID" id="87859078"/>
<evidence type="ECO:0000256" key="4">
    <source>
        <dbReference type="ARBA" id="ARBA00022723"/>
    </source>
</evidence>
<dbReference type="AlphaFoldDB" id="A0AAE0JG14"/>
<comment type="similarity">
    <text evidence="2">Belongs to the PPase family.</text>
</comment>
<dbReference type="EMBL" id="JAUEPP010000004">
    <property type="protein sequence ID" value="KAK3345611.1"/>
    <property type="molecule type" value="Genomic_DNA"/>
</dbReference>